<evidence type="ECO:0000256" key="3">
    <source>
        <dbReference type="ARBA" id="ARBA00022490"/>
    </source>
</evidence>
<evidence type="ECO:0000256" key="4">
    <source>
        <dbReference type="ARBA" id="ARBA00022527"/>
    </source>
</evidence>
<dbReference type="InterPro" id="IPR000719">
    <property type="entry name" value="Prot_kinase_dom"/>
</dbReference>
<dbReference type="Pfam" id="PF00069">
    <property type="entry name" value="Pkinase"/>
    <property type="match status" value="1"/>
</dbReference>
<dbReference type="GO" id="GO:0008385">
    <property type="term" value="C:IkappaB kinase complex"/>
    <property type="evidence" value="ECO:0007669"/>
    <property type="project" value="TreeGrafter"/>
</dbReference>
<dbReference type="PANTHER" id="PTHR22969:SF17">
    <property type="entry name" value="INHIBITOR OF NUCLEAR FACTOR KAPPA-B KINASE SUBUNIT BETA"/>
    <property type="match status" value="1"/>
</dbReference>
<evidence type="ECO:0000313" key="12">
    <source>
        <dbReference type="Proteomes" id="UP000054359"/>
    </source>
</evidence>
<name>A0A087TRX3_STEMI</name>
<keyword evidence="12" id="KW-1185">Reference proteome</keyword>
<evidence type="ECO:0000256" key="9">
    <source>
        <dbReference type="ARBA" id="ARBA00048789"/>
    </source>
</evidence>
<dbReference type="PROSITE" id="PS50011">
    <property type="entry name" value="PROTEIN_KINASE_DOM"/>
    <property type="match status" value="1"/>
</dbReference>
<organism evidence="11 12">
    <name type="scientific">Stegodyphus mimosarum</name>
    <name type="common">African social velvet spider</name>
    <dbReference type="NCBI Taxonomy" id="407821"/>
    <lineage>
        <taxon>Eukaryota</taxon>
        <taxon>Metazoa</taxon>
        <taxon>Ecdysozoa</taxon>
        <taxon>Arthropoda</taxon>
        <taxon>Chelicerata</taxon>
        <taxon>Arachnida</taxon>
        <taxon>Araneae</taxon>
        <taxon>Araneomorphae</taxon>
        <taxon>Entelegynae</taxon>
        <taxon>Eresoidea</taxon>
        <taxon>Eresidae</taxon>
        <taxon>Stegodyphus</taxon>
    </lineage>
</organism>
<dbReference type="STRING" id="407821.A0A087TRX3"/>
<dbReference type="InterPro" id="IPR051180">
    <property type="entry name" value="IKK"/>
</dbReference>
<keyword evidence="7 11" id="KW-0418">Kinase</keyword>
<feature type="domain" description="Protein kinase" evidence="10">
    <location>
        <begin position="13"/>
        <end position="242"/>
    </location>
</feature>
<dbReference type="EMBL" id="KK116477">
    <property type="protein sequence ID" value="KFM67862.1"/>
    <property type="molecule type" value="Genomic_DNA"/>
</dbReference>
<keyword evidence="5" id="KW-0808">Transferase</keyword>
<keyword evidence="8" id="KW-0067">ATP-binding</keyword>
<dbReference type="PROSITE" id="PS00108">
    <property type="entry name" value="PROTEIN_KINASE_ST"/>
    <property type="match status" value="1"/>
</dbReference>
<dbReference type="AlphaFoldDB" id="A0A087TRX3"/>
<dbReference type="SUPFAM" id="SSF56112">
    <property type="entry name" value="Protein kinase-like (PK-like)"/>
    <property type="match status" value="1"/>
</dbReference>
<protein>
    <recommendedName>
        <fullName evidence="2">IkappaB kinase</fullName>
        <ecNumber evidence="2">2.7.11.10</ecNumber>
    </recommendedName>
</protein>
<dbReference type="GO" id="GO:0045944">
    <property type="term" value="P:positive regulation of transcription by RNA polymerase II"/>
    <property type="evidence" value="ECO:0007669"/>
    <property type="project" value="TreeGrafter"/>
</dbReference>
<accession>A0A087TRX3</accession>
<evidence type="ECO:0000256" key="7">
    <source>
        <dbReference type="ARBA" id="ARBA00022777"/>
    </source>
</evidence>
<comment type="catalytic activity">
    <reaction evidence="9">
        <text>L-seryl-[I-kappa-B protein] + ATP = O-phospho-L-seryl-[I-kappa-B protein] + ADP + H(+)</text>
        <dbReference type="Rhea" id="RHEA:19073"/>
        <dbReference type="Rhea" id="RHEA-COMP:13698"/>
        <dbReference type="Rhea" id="RHEA-COMP:13699"/>
        <dbReference type="ChEBI" id="CHEBI:15378"/>
        <dbReference type="ChEBI" id="CHEBI:29999"/>
        <dbReference type="ChEBI" id="CHEBI:30616"/>
        <dbReference type="ChEBI" id="CHEBI:83421"/>
        <dbReference type="ChEBI" id="CHEBI:456216"/>
        <dbReference type="EC" id="2.7.11.10"/>
    </reaction>
</comment>
<evidence type="ECO:0000256" key="8">
    <source>
        <dbReference type="ARBA" id="ARBA00022840"/>
    </source>
</evidence>
<evidence type="ECO:0000256" key="1">
    <source>
        <dbReference type="ARBA" id="ARBA00004496"/>
    </source>
</evidence>
<dbReference type="Proteomes" id="UP000054359">
    <property type="component" value="Unassembled WGS sequence"/>
</dbReference>
<dbReference type="GO" id="GO:0033209">
    <property type="term" value="P:tumor necrosis factor-mediated signaling pathway"/>
    <property type="evidence" value="ECO:0007669"/>
    <property type="project" value="TreeGrafter"/>
</dbReference>
<dbReference type="GO" id="GO:0005524">
    <property type="term" value="F:ATP binding"/>
    <property type="evidence" value="ECO:0007669"/>
    <property type="project" value="UniProtKB-KW"/>
</dbReference>
<dbReference type="InterPro" id="IPR008271">
    <property type="entry name" value="Ser/Thr_kinase_AS"/>
</dbReference>
<comment type="subcellular location">
    <subcellularLocation>
        <location evidence="1">Cytoplasm</location>
    </subcellularLocation>
</comment>
<dbReference type="InterPro" id="IPR011009">
    <property type="entry name" value="Kinase-like_dom_sf"/>
</dbReference>
<dbReference type="Gene3D" id="1.10.510.10">
    <property type="entry name" value="Transferase(Phosphotransferase) domain 1"/>
    <property type="match status" value="1"/>
</dbReference>
<evidence type="ECO:0000313" key="11">
    <source>
        <dbReference type="EMBL" id="KFM67862.1"/>
    </source>
</evidence>
<sequence length="242" mass="27569">MDPGDPVEEIGCWKKEKVLGAGGFGYVVLWRNKETNETIALKQCRWGHDSMMTPKHRSRWKLEVDMMSRLDHPNVVKAIPVPPELDVPATELPLLAMEYCSSGDLRKLLNKPENCCGLREKHVRLLLRHISSAVNYLHSMRIIHRDLKPENIVIQDINGTVIYKLIDLGYAKELDQGSLCTSFVGTLQYLAPELFMSQKYSCTVDYWSLGLVTHEIITGLRPFLPDKSPAEWIPIIKQKSSN</sequence>
<evidence type="ECO:0000259" key="10">
    <source>
        <dbReference type="PROSITE" id="PS50011"/>
    </source>
</evidence>
<keyword evidence="6" id="KW-0547">Nucleotide-binding</keyword>
<evidence type="ECO:0000256" key="2">
    <source>
        <dbReference type="ARBA" id="ARBA00012442"/>
    </source>
</evidence>
<reference evidence="11 12" key="1">
    <citation type="submission" date="2013-11" db="EMBL/GenBank/DDBJ databases">
        <title>Genome sequencing of Stegodyphus mimosarum.</title>
        <authorList>
            <person name="Bechsgaard J."/>
        </authorList>
    </citation>
    <scope>NUCLEOTIDE SEQUENCE [LARGE SCALE GENOMIC DNA]</scope>
</reference>
<dbReference type="SMART" id="SM00220">
    <property type="entry name" value="S_TKc"/>
    <property type="match status" value="1"/>
</dbReference>
<dbReference type="PANTHER" id="PTHR22969">
    <property type="entry name" value="IKB KINASE"/>
    <property type="match status" value="1"/>
</dbReference>
<dbReference type="OMA" id="PCKNMTG"/>
<feature type="non-terminal residue" evidence="11">
    <location>
        <position position="242"/>
    </location>
</feature>
<evidence type="ECO:0000256" key="5">
    <source>
        <dbReference type="ARBA" id="ARBA00022679"/>
    </source>
</evidence>
<proteinExistence type="predicted"/>
<dbReference type="OrthoDB" id="267381at2759"/>
<gene>
    <name evidence="11" type="ORF">X975_15892</name>
</gene>
<dbReference type="GO" id="GO:0008384">
    <property type="term" value="F:IkappaB kinase activity"/>
    <property type="evidence" value="ECO:0007669"/>
    <property type="project" value="UniProtKB-EC"/>
</dbReference>
<keyword evidence="3" id="KW-0963">Cytoplasm</keyword>
<dbReference type="EC" id="2.7.11.10" evidence="2"/>
<keyword evidence="4" id="KW-0723">Serine/threonine-protein kinase</keyword>
<evidence type="ECO:0000256" key="6">
    <source>
        <dbReference type="ARBA" id="ARBA00022741"/>
    </source>
</evidence>